<dbReference type="EMBL" id="JBHEZX010000001">
    <property type="protein sequence ID" value="MFC1408366.1"/>
    <property type="molecule type" value="Genomic_DNA"/>
</dbReference>
<evidence type="ECO:0000313" key="1">
    <source>
        <dbReference type="EMBL" id="MFC1408366.1"/>
    </source>
</evidence>
<keyword evidence="2" id="KW-1185">Reference proteome</keyword>
<gene>
    <name evidence="1" type="ORF">ACEZDG_03610</name>
</gene>
<organism evidence="1 2">
    <name type="scientific">Streptacidiphilus alkalitolerans</name>
    <dbReference type="NCBI Taxonomy" id="3342712"/>
    <lineage>
        <taxon>Bacteria</taxon>
        <taxon>Bacillati</taxon>
        <taxon>Actinomycetota</taxon>
        <taxon>Actinomycetes</taxon>
        <taxon>Kitasatosporales</taxon>
        <taxon>Streptomycetaceae</taxon>
        <taxon>Streptacidiphilus</taxon>
    </lineage>
</organism>
<evidence type="ECO:0000313" key="2">
    <source>
        <dbReference type="Proteomes" id="UP001592582"/>
    </source>
</evidence>
<comment type="caution">
    <text evidence="1">The sequence shown here is derived from an EMBL/GenBank/DDBJ whole genome shotgun (WGS) entry which is preliminary data.</text>
</comment>
<name>A0ABV6V420_9ACTN</name>
<sequence length="194" mass="20247">MAAPPAAASAPTPSEAAPFAAGAFAAAPGSSRAGRTAQALRDRLGWICCATGVLLCALGWYGVSGERYTARQIPYLASATAPGAALIVGGSVLLAARRRGARPSPEYEQLQRQLATLTRLLTEAVQAEQNDRAEASEIDGSARPWLLAVPGGRTYHRSDCLLVQGRQDPEQLLNGDVASRGLRPCPLCEPPEGT</sequence>
<dbReference type="Proteomes" id="UP001592582">
    <property type="component" value="Unassembled WGS sequence"/>
</dbReference>
<protein>
    <submittedName>
        <fullName evidence="1">Uncharacterized protein</fullName>
    </submittedName>
</protein>
<reference evidence="1 2" key="1">
    <citation type="submission" date="2024-09" db="EMBL/GenBank/DDBJ databases">
        <authorList>
            <person name="Lee S.D."/>
        </authorList>
    </citation>
    <scope>NUCLEOTIDE SEQUENCE [LARGE SCALE GENOMIC DNA]</scope>
    <source>
        <strain evidence="1 2">N1-1</strain>
    </source>
</reference>
<proteinExistence type="predicted"/>
<accession>A0ABV6V420</accession>